<feature type="signal peptide" evidence="1">
    <location>
        <begin position="1"/>
        <end position="19"/>
    </location>
</feature>
<dbReference type="InterPro" id="IPR032599">
    <property type="entry name" value="YcdB/YcdC_rep_domain"/>
</dbReference>
<name>A0A743P5N9_SALER</name>
<reference evidence="3" key="1">
    <citation type="journal article" date="2018" name="Genome Biol.">
        <title>SKESA: strategic k-mer extension for scrupulous assemblies.</title>
        <authorList>
            <person name="Souvorov A."/>
            <person name="Agarwala R."/>
            <person name="Lipman D.J."/>
        </authorList>
    </citation>
    <scope>NUCLEOTIDE SEQUENCE</scope>
    <source>
        <strain evidence="3">MA.CK_00/00001968</strain>
    </source>
</reference>
<evidence type="ECO:0000256" key="1">
    <source>
        <dbReference type="SAM" id="SignalP"/>
    </source>
</evidence>
<proteinExistence type="predicted"/>
<evidence type="ECO:0000259" key="2">
    <source>
        <dbReference type="Pfam" id="PF16244"/>
    </source>
</evidence>
<gene>
    <name evidence="3" type="ORF">G9F27_005808</name>
</gene>
<feature type="chain" id="PRO_5027817158" description="YcdB/YcdC repeated domain-containing protein" evidence="1">
    <location>
        <begin position="20"/>
        <end position="208"/>
    </location>
</feature>
<reference evidence="3" key="2">
    <citation type="submission" date="2020-02" db="EMBL/GenBank/DDBJ databases">
        <authorList>
            <consortium name="NCBI Pathogen Detection Project"/>
        </authorList>
    </citation>
    <scope>NUCLEOTIDE SEQUENCE</scope>
    <source>
        <strain evidence="3">MA.CK_00/00001968</strain>
    </source>
</reference>
<dbReference type="Pfam" id="PF16244">
    <property type="entry name" value="DUF4901"/>
    <property type="match status" value="1"/>
</dbReference>
<keyword evidence="1" id="KW-0732">Signal</keyword>
<dbReference type="EMBL" id="DAAUQX010000171">
    <property type="protein sequence ID" value="HAF2131424.1"/>
    <property type="molecule type" value="Genomic_DNA"/>
</dbReference>
<comment type="caution">
    <text evidence="3">The sequence shown here is derived from an EMBL/GenBank/DDBJ whole genome shotgun (WGS) entry which is preliminary data.</text>
</comment>
<feature type="domain" description="YcdB/YcdC repeated" evidence="2">
    <location>
        <begin position="37"/>
        <end position="137"/>
    </location>
</feature>
<accession>A0A743P5N9</accession>
<organism evidence="3">
    <name type="scientific">Salmonella enterica</name>
    <name type="common">Salmonella choleraesuis</name>
    <dbReference type="NCBI Taxonomy" id="28901"/>
    <lineage>
        <taxon>Bacteria</taxon>
        <taxon>Pseudomonadati</taxon>
        <taxon>Pseudomonadota</taxon>
        <taxon>Gammaproteobacteria</taxon>
        <taxon>Enterobacterales</taxon>
        <taxon>Enterobacteriaceae</taxon>
        <taxon>Salmonella</taxon>
    </lineage>
</organism>
<dbReference type="AlphaFoldDB" id="A0A743P5N9"/>
<sequence length="208" mass="24336">MRKLTLWIFSLCVTINANLAIGNDMTKKIELENNKEITLPDNYNEVLHSSVKHNGIDVQLVRYEKDSKSVHYGQANISFLISKSGRLEGMSWLLPEYRDTNKQLEKDQAESIAVDFLQNYAPDLIGKYKILWIDKHEEIINVDGTKIKIAGMKVKCRNLEDGLYFWIVIAPDELPIIFERDIEWDFIKAGRQTEKWLHDRWLQRVLSK</sequence>
<evidence type="ECO:0000313" key="3">
    <source>
        <dbReference type="EMBL" id="HAF2131424.1"/>
    </source>
</evidence>
<protein>
    <recommendedName>
        <fullName evidence="2">YcdB/YcdC repeated domain-containing protein</fullName>
    </recommendedName>
</protein>